<keyword evidence="2" id="KW-1185">Reference proteome</keyword>
<dbReference type="InterPro" id="IPR024997">
    <property type="entry name" value="DUF3892"/>
</dbReference>
<gene>
    <name evidence="1" type="ORF">GCM10011399_11620</name>
</gene>
<dbReference type="RefSeq" id="WP_188675185.1">
    <property type="nucleotide sequence ID" value="NZ_BMGP01000002.1"/>
</dbReference>
<dbReference type="EMBL" id="BMGP01000002">
    <property type="protein sequence ID" value="GGF19674.1"/>
    <property type="molecule type" value="Genomic_DNA"/>
</dbReference>
<proteinExistence type="predicted"/>
<evidence type="ECO:0000313" key="2">
    <source>
        <dbReference type="Proteomes" id="UP000598775"/>
    </source>
</evidence>
<dbReference type="AlphaFoldDB" id="A0A917B4M8"/>
<organism evidence="1 2">
    <name type="scientific">Subtercola lobariae</name>
    <dbReference type="NCBI Taxonomy" id="1588641"/>
    <lineage>
        <taxon>Bacteria</taxon>
        <taxon>Bacillati</taxon>
        <taxon>Actinomycetota</taxon>
        <taxon>Actinomycetes</taxon>
        <taxon>Micrococcales</taxon>
        <taxon>Microbacteriaceae</taxon>
        <taxon>Subtercola</taxon>
    </lineage>
</organism>
<dbReference type="Proteomes" id="UP000598775">
    <property type="component" value="Unassembled WGS sequence"/>
</dbReference>
<evidence type="ECO:0008006" key="3">
    <source>
        <dbReference type="Google" id="ProtNLM"/>
    </source>
</evidence>
<dbReference type="Pfam" id="PF13031">
    <property type="entry name" value="DUF3892"/>
    <property type="match status" value="1"/>
</dbReference>
<comment type="caution">
    <text evidence="1">The sequence shown here is derived from an EMBL/GenBank/DDBJ whole genome shotgun (WGS) entry which is preliminary data.</text>
</comment>
<reference evidence="1 2" key="1">
    <citation type="journal article" date="2014" name="Int. J. Syst. Evol. Microbiol.">
        <title>Complete genome sequence of Corynebacterium casei LMG S-19264T (=DSM 44701T), isolated from a smear-ripened cheese.</title>
        <authorList>
            <consortium name="US DOE Joint Genome Institute (JGI-PGF)"/>
            <person name="Walter F."/>
            <person name="Albersmeier A."/>
            <person name="Kalinowski J."/>
            <person name="Ruckert C."/>
        </authorList>
    </citation>
    <scope>NUCLEOTIDE SEQUENCE [LARGE SCALE GENOMIC DNA]</scope>
    <source>
        <strain evidence="1 2">CGMCC 1.12976</strain>
    </source>
</reference>
<protein>
    <recommendedName>
        <fullName evidence="3">DUF3892 domain-containing protein</fullName>
    </recommendedName>
</protein>
<evidence type="ECO:0000313" key="1">
    <source>
        <dbReference type="EMBL" id="GGF19674.1"/>
    </source>
</evidence>
<accession>A0A917B4M8</accession>
<sequence>MTVRRVTATRKSATGYITHFGCEDQPGVLLTAADVILDIEVGQYTYVVSWPNQRATVIHATDAGGGYLRADRDDSSRNNLLDLPDC</sequence>
<name>A0A917B4M8_9MICO</name>